<dbReference type="OrthoDB" id="3639251at2759"/>
<feature type="transmembrane region" description="Helical" evidence="6">
    <location>
        <begin position="115"/>
        <end position="134"/>
    </location>
</feature>
<dbReference type="GO" id="GO:0016020">
    <property type="term" value="C:membrane"/>
    <property type="evidence" value="ECO:0007669"/>
    <property type="project" value="UniProtKB-SubCell"/>
</dbReference>
<feature type="domain" description="Major facilitator superfamily (MFS) profile" evidence="7">
    <location>
        <begin position="48"/>
        <end position="469"/>
    </location>
</feature>
<accession>A0A319EUQ8</accession>
<dbReference type="PROSITE" id="PS50850">
    <property type="entry name" value="MFS"/>
    <property type="match status" value="1"/>
</dbReference>
<proteinExistence type="predicted"/>
<keyword evidence="5 6" id="KW-0472">Membrane</keyword>
<dbReference type="Proteomes" id="UP000248423">
    <property type="component" value="Unassembled WGS sequence"/>
</dbReference>
<organism evidence="8 9">
    <name type="scientific">Aspergillus sclerotiicarbonarius (strain CBS 121057 / IBT 28362)</name>
    <dbReference type="NCBI Taxonomy" id="1448318"/>
    <lineage>
        <taxon>Eukaryota</taxon>
        <taxon>Fungi</taxon>
        <taxon>Dikarya</taxon>
        <taxon>Ascomycota</taxon>
        <taxon>Pezizomycotina</taxon>
        <taxon>Eurotiomycetes</taxon>
        <taxon>Eurotiomycetidae</taxon>
        <taxon>Eurotiales</taxon>
        <taxon>Aspergillaceae</taxon>
        <taxon>Aspergillus</taxon>
        <taxon>Aspergillus subgen. Circumdati</taxon>
    </lineage>
</organism>
<evidence type="ECO:0000256" key="3">
    <source>
        <dbReference type="ARBA" id="ARBA00022692"/>
    </source>
</evidence>
<keyword evidence="2" id="KW-0813">Transport</keyword>
<feature type="transmembrane region" description="Helical" evidence="6">
    <location>
        <begin position="406"/>
        <end position="427"/>
    </location>
</feature>
<dbReference type="AlphaFoldDB" id="A0A319EUQ8"/>
<evidence type="ECO:0000313" key="8">
    <source>
        <dbReference type="EMBL" id="PYI12005.1"/>
    </source>
</evidence>
<evidence type="ECO:0000256" key="4">
    <source>
        <dbReference type="ARBA" id="ARBA00022989"/>
    </source>
</evidence>
<feature type="transmembrane region" description="Helical" evidence="6">
    <location>
        <begin position="439"/>
        <end position="460"/>
    </location>
</feature>
<evidence type="ECO:0000256" key="6">
    <source>
        <dbReference type="SAM" id="Phobius"/>
    </source>
</evidence>
<dbReference type="GO" id="GO:0022857">
    <property type="term" value="F:transmembrane transporter activity"/>
    <property type="evidence" value="ECO:0007669"/>
    <property type="project" value="InterPro"/>
</dbReference>
<name>A0A319EUQ8_ASPSB</name>
<feature type="transmembrane region" description="Helical" evidence="6">
    <location>
        <begin position="349"/>
        <end position="367"/>
    </location>
</feature>
<dbReference type="InterPro" id="IPR020846">
    <property type="entry name" value="MFS_dom"/>
</dbReference>
<evidence type="ECO:0000313" key="9">
    <source>
        <dbReference type="Proteomes" id="UP000248423"/>
    </source>
</evidence>
<dbReference type="VEuPathDB" id="FungiDB:BO78DRAFT_64068"/>
<keyword evidence="3 6" id="KW-0812">Transmembrane</keyword>
<feature type="transmembrane region" description="Helical" evidence="6">
    <location>
        <begin position="316"/>
        <end position="337"/>
    </location>
</feature>
<dbReference type="PANTHER" id="PTHR43791:SF47">
    <property type="entry name" value="MAJOR FACILITATOR SUPERFAMILY (MFS) PROFILE DOMAIN-CONTAINING PROTEIN-RELATED"/>
    <property type="match status" value="1"/>
</dbReference>
<evidence type="ECO:0000256" key="1">
    <source>
        <dbReference type="ARBA" id="ARBA00004141"/>
    </source>
</evidence>
<dbReference type="InterPro" id="IPR011701">
    <property type="entry name" value="MFS"/>
</dbReference>
<dbReference type="InterPro" id="IPR036259">
    <property type="entry name" value="MFS_trans_sf"/>
</dbReference>
<dbReference type="Gene3D" id="1.20.1250.20">
    <property type="entry name" value="MFS general substrate transporter like domains"/>
    <property type="match status" value="2"/>
</dbReference>
<feature type="transmembrane region" description="Helical" evidence="6">
    <location>
        <begin position="373"/>
        <end position="394"/>
    </location>
</feature>
<feature type="transmembrane region" description="Helical" evidence="6">
    <location>
        <begin position="140"/>
        <end position="163"/>
    </location>
</feature>
<dbReference type="PANTHER" id="PTHR43791">
    <property type="entry name" value="PERMEASE-RELATED"/>
    <property type="match status" value="1"/>
</dbReference>
<dbReference type="FunFam" id="1.20.1250.20:FF:000511">
    <property type="entry name" value="MFS general substrate transporter"/>
    <property type="match status" value="1"/>
</dbReference>
<protein>
    <submittedName>
        <fullName evidence="8">Phthalate transporter</fullName>
    </submittedName>
</protein>
<keyword evidence="4 6" id="KW-1133">Transmembrane helix</keyword>
<dbReference type="SUPFAM" id="SSF103473">
    <property type="entry name" value="MFS general substrate transporter"/>
    <property type="match status" value="1"/>
</dbReference>
<dbReference type="EMBL" id="KZ826316">
    <property type="protein sequence ID" value="PYI12005.1"/>
    <property type="molecule type" value="Genomic_DNA"/>
</dbReference>
<keyword evidence="9" id="KW-1185">Reference proteome</keyword>
<evidence type="ECO:0000259" key="7">
    <source>
        <dbReference type="PROSITE" id="PS50850"/>
    </source>
</evidence>
<sequence>MSTADLEKPLSVERIEDIGKPATNDVDYDEEFTPAEQRKIIHRVDRRLVTMAGLAYCISLMDRTNLSMAAVAGMTQDLELGVGTRYSVVILVFFIPYVIFQPPMTVIIRKVGPTLFLGTLVISWGGILVGMGFVKNWKQMVAIRVLLGTLEAGYFPGCVYLLSSWYARFDIQKRYSVFYLIGCVASALAGVLAFGLMQMGGIQGIAGWRWIFIMEGVITGVIGILTYMFMVDFPEKAHKSWKFLNERESAFIVRRINRDRADGNEEPFNLKRFLTPALDLKIWAYSLICLCTTTIAYAIAYFLPIILQDGMGFSTGAAQCLVAPPYGFAGILMYATAWVSDRYRIRGPIVAFNSLVCIAGLPLMGFAKGNAARYVGVFLVVAGANGNIPAVMAYQANNIRGQWTRAFCSATLIGIGAIGGIVSSLVFQSKDAPEYRPGIWTTIACNLFTLLTVAALSLWFRYANNQADRGERILEGSPDFRYTI</sequence>
<evidence type="ECO:0000256" key="5">
    <source>
        <dbReference type="ARBA" id="ARBA00023136"/>
    </source>
</evidence>
<feature type="transmembrane region" description="Helical" evidence="6">
    <location>
        <begin position="208"/>
        <end position="230"/>
    </location>
</feature>
<evidence type="ECO:0000256" key="2">
    <source>
        <dbReference type="ARBA" id="ARBA00022448"/>
    </source>
</evidence>
<gene>
    <name evidence="8" type="ORF">BO78DRAFT_64068</name>
</gene>
<dbReference type="FunFam" id="1.20.1250.20:FF:000409">
    <property type="entry name" value="MFS general substrate transporter"/>
    <property type="match status" value="1"/>
</dbReference>
<dbReference type="Pfam" id="PF07690">
    <property type="entry name" value="MFS_1"/>
    <property type="match status" value="1"/>
</dbReference>
<comment type="subcellular location">
    <subcellularLocation>
        <location evidence="1">Membrane</location>
        <topology evidence="1">Multi-pass membrane protein</topology>
    </subcellularLocation>
</comment>
<reference evidence="8 9" key="1">
    <citation type="submission" date="2018-02" db="EMBL/GenBank/DDBJ databases">
        <title>The genomes of Aspergillus section Nigri reveals drivers in fungal speciation.</title>
        <authorList>
            <consortium name="DOE Joint Genome Institute"/>
            <person name="Vesth T.C."/>
            <person name="Nybo J."/>
            <person name="Theobald S."/>
            <person name="Brandl J."/>
            <person name="Frisvad J.C."/>
            <person name="Nielsen K.F."/>
            <person name="Lyhne E.K."/>
            <person name="Kogle M.E."/>
            <person name="Kuo A."/>
            <person name="Riley R."/>
            <person name="Clum A."/>
            <person name="Nolan M."/>
            <person name="Lipzen A."/>
            <person name="Salamov A."/>
            <person name="Henrissat B."/>
            <person name="Wiebenga A."/>
            <person name="De vries R.P."/>
            <person name="Grigoriev I.V."/>
            <person name="Mortensen U.H."/>
            <person name="Andersen M.R."/>
            <person name="Baker S.E."/>
        </authorList>
    </citation>
    <scope>NUCLEOTIDE SEQUENCE [LARGE SCALE GENOMIC DNA]</scope>
    <source>
        <strain evidence="8 9">CBS 121057</strain>
    </source>
</reference>
<feature type="transmembrane region" description="Helical" evidence="6">
    <location>
        <begin position="86"/>
        <end position="108"/>
    </location>
</feature>
<feature type="transmembrane region" description="Helical" evidence="6">
    <location>
        <begin position="282"/>
        <end position="304"/>
    </location>
</feature>
<feature type="transmembrane region" description="Helical" evidence="6">
    <location>
        <begin position="175"/>
        <end position="196"/>
    </location>
</feature>